<protein>
    <submittedName>
        <fullName evidence="1">Uncharacterized protein</fullName>
    </submittedName>
</protein>
<dbReference type="AlphaFoldDB" id="A0AA42BDR4"/>
<evidence type="ECO:0000313" key="2">
    <source>
        <dbReference type="Proteomes" id="UP001165306"/>
    </source>
</evidence>
<accession>A0AA42BDR4</accession>
<comment type="caution">
    <text evidence="1">The sequence shown here is derived from an EMBL/GenBank/DDBJ whole genome shotgun (WGS) entry which is preliminary data.</text>
</comment>
<proteinExistence type="predicted"/>
<evidence type="ECO:0000313" key="1">
    <source>
        <dbReference type="EMBL" id="MCM8750003.1"/>
    </source>
</evidence>
<name>A0AA42BDR4_9BACT</name>
<dbReference type="EMBL" id="JAMSLR010000009">
    <property type="protein sequence ID" value="MCM8750003.1"/>
    <property type="molecule type" value="Genomic_DNA"/>
</dbReference>
<reference evidence="1" key="1">
    <citation type="submission" date="2022-06" db="EMBL/GenBank/DDBJ databases">
        <title>CFH 74404 Thermomicrobiaceae sp.</title>
        <authorList>
            <person name="Ming H."/>
            <person name="Li W.-J."/>
            <person name="Zhao Z."/>
        </authorList>
    </citation>
    <scope>NUCLEOTIDE SEQUENCE</scope>
    <source>
        <strain evidence="1">CFH 74404</strain>
    </source>
</reference>
<gene>
    <name evidence="1" type="ORF">NET02_12670</name>
</gene>
<keyword evidence="2" id="KW-1185">Reference proteome</keyword>
<organism evidence="1 2">
    <name type="scientific">Thermalbibacter longus</name>
    <dbReference type="NCBI Taxonomy" id="2951981"/>
    <lineage>
        <taxon>Bacteria</taxon>
        <taxon>Pseudomonadati</taxon>
        <taxon>Thermomicrobiota</taxon>
        <taxon>Thermomicrobia</taxon>
        <taxon>Thermomicrobiales</taxon>
        <taxon>Thermomicrobiaceae</taxon>
        <taxon>Thermalbibacter</taxon>
    </lineage>
</organism>
<sequence>MAVIHPGAPWPYEHLVGHACFYCHLPVEPPAVVWFGYEGTLLLHPGCVLDLFVRVARDVHEIECTTGRPTTVLALRRQIEQEEGRR</sequence>
<dbReference type="RefSeq" id="WP_284057789.1">
    <property type="nucleotide sequence ID" value="NZ_JAMSLR010000009.1"/>
</dbReference>
<dbReference type="Proteomes" id="UP001165306">
    <property type="component" value="Unassembled WGS sequence"/>
</dbReference>